<keyword evidence="1" id="KW-0472">Membrane</keyword>
<keyword evidence="3" id="KW-1185">Reference proteome</keyword>
<protein>
    <submittedName>
        <fullName evidence="2">Uncharacterized protein</fullName>
    </submittedName>
</protein>
<keyword evidence="1" id="KW-1133">Transmembrane helix</keyword>
<reference evidence="2 3" key="1">
    <citation type="submission" date="2019-03" db="EMBL/GenBank/DDBJ databases">
        <title>Luteimonas zhaokaii sp.nov., isolated from the rectal contents of Plateau pika in Yushu, Qinghai Province, China.</title>
        <authorList>
            <person name="Zhang G."/>
        </authorList>
    </citation>
    <scope>NUCLEOTIDE SEQUENCE [LARGE SCALE GENOMIC DNA]</scope>
    <source>
        <strain evidence="2 3">THG-MD21</strain>
    </source>
</reference>
<evidence type="ECO:0000313" key="3">
    <source>
        <dbReference type="Proteomes" id="UP000295543"/>
    </source>
</evidence>
<name>A0A4V3AND5_9GAMM</name>
<accession>A0A4V3AND5</accession>
<sequence length="85" mass="10027">MRRHLRRVARMLMRDIAAIVLVIVWLVSANRVVDRYYRRTGVAKWSPLDGLGNFPFFHFDRSEWTRMALLALAYLLLGLLLIELL</sequence>
<comment type="caution">
    <text evidence="2">The sequence shown here is derived from an EMBL/GenBank/DDBJ whole genome shotgun (WGS) entry which is preliminary data.</text>
</comment>
<evidence type="ECO:0000256" key="1">
    <source>
        <dbReference type="SAM" id="Phobius"/>
    </source>
</evidence>
<feature type="transmembrane region" description="Helical" evidence="1">
    <location>
        <begin position="64"/>
        <end position="82"/>
    </location>
</feature>
<organism evidence="2 3">
    <name type="scientific">Luteimonas terrae</name>
    <dbReference type="NCBI Taxonomy" id="1530191"/>
    <lineage>
        <taxon>Bacteria</taxon>
        <taxon>Pseudomonadati</taxon>
        <taxon>Pseudomonadota</taxon>
        <taxon>Gammaproteobacteria</taxon>
        <taxon>Lysobacterales</taxon>
        <taxon>Lysobacteraceae</taxon>
        <taxon>Luteimonas</taxon>
    </lineage>
</organism>
<dbReference type="AlphaFoldDB" id="A0A4V3AND5"/>
<dbReference type="RefSeq" id="WP_133393777.1">
    <property type="nucleotide sequence ID" value="NZ_SMTG01000004.1"/>
</dbReference>
<gene>
    <name evidence="2" type="ORF">E2F49_10130</name>
</gene>
<keyword evidence="1" id="KW-0812">Transmembrane</keyword>
<dbReference type="Proteomes" id="UP000295543">
    <property type="component" value="Unassembled WGS sequence"/>
</dbReference>
<proteinExistence type="predicted"/>
<evidence type="ECO:0000313" key="2">
    <source>
        <dbReference type="EMBL" id="TDK30704.1"/>
    </source>
</evidence>
<dbReference type="EMBL" id="SMTG01000004">
    <property type="protein sequence ID" value="TDK30704.1"/>
    <property type="molecule type" value="Genomic_DNA"/>
</dbReference>